<feature type="non-terminal residue" evidence="5">
    <location>
        <position position="1"/>
    </location>
</feature>
<feature type="compositionally biased region" description="Low complexity" evidence="3">
    <location>
        <begin position="73"/>
        <end position="83"/>
    </location>
</feature>
<evidence type="ECO:0000256" key="3">
    <source>
        <dbReference type="SAM" id="MobiDB-lite"/>
    </source>
</evidence>
<dbReference type="GO" id="GO:0062129">
    <property type="term" value="C:chitin-based extracellular matrix"/>
    <property type="evidence" value="ECO:0007669"/>
    <property type="project" value="TreeGrafter"/>
</dbReference>
<dbReference type="PROSITE" id="PS00233">
    <property type="entry name" value="CHIT_BIND_RR_1"/>
    <property type="match status" value="1"/>
</dbReference>
<dbReference type="Proteomes" id="UP001445076">
    <property type="component" value="Unassembled WGS sequence"/>
</dbReference>
<accession>A0AAW0W8D7</accession>
<gene>
    <name evidence="5" type="ORF">OTU49_010188</name>
</gene>
<dbReference type="InterPro" id="IPR000618">
    <property type="entry name" value="Insect_cuticle"/>
</dbReference>
<evidence type="ECO:0000256" key="1">
    <source>
        <dbReference type="ARBA" id="ARBA00022460"/>
    </source>
</evidence>
<sequence>GIISNMFSKLVLCVMVAVAAAAPQGYGPPPRPSYSAPSGPVVPILKDDRQGPDQAGNYNFNFETGDGISRQEQGAPQGPAGAVAAQGGWSFTFPDGSPGVFKFVADGAGYRAESSLLPTPHPLPAHAIAQIEFARQQEAAGPRPTYGAPARPGYN</sequence>
<evidence type="ECO:0000256" key="4">
    <source>
        <dbReference type="SAM" id="SignalP"/>
    </source>
</evidence>
<feature type="signal peptide" evidence="4">
    <location>
        <begin position="1"/>
        <end position="21"/>
    </location>
</feature>
<keyword evidence="1 2" id="KW-0193">Cuticle</keyword>
<evidence type="ECO:0000313" key="5">
    <source>
        <dbReference type="EMBL" id="KAK8726283.1"/>
    </source>
</evidence>
<dbReference type="PANTHER" id="PTHR10380:SF173">
    <property type="entry name" value="CUTICULAR PROTEIN 47EF, ISOFORM C-RELATED"/>
    <property type="match status" value="1"/>
</dbReference>
<feature type="region of interest" description="Disordered" evidence="3">
    <location>
        <begin position="136"/>
        <end position="155"/>
    </location>
</feature>
<feature type="chain" id="PRO_5043732429" description="Cuticle protein" evidence="4">
    <location>
        <begin position="22"/>
        <end position="155"/>
    </location>
</feature>
<dbReference type="GO" id="GO:0008010">
    <property type="term" value="F:structural constituent of chitin-based larval cuticle"/>
    <property type="evidence" value="ECO:0007669"/>
    <property type="project" value="TreeGrafter"/>
</dbReference>
<reference evidence="5 6" key="1">
    <citation type="journal article" date="2024" name="BMC Genomics">
        <title>Genome assembly of redclaw crayfish (Cherax quadricarinatus) provides insights into its immune adaptation and hypoxia tolerance.</title>
        <authorList>
            <person name="Liu Z."/>
            <person name="Zheng J."/>
            <person name="Li H."/>
            <person name="Fang K."/>
            <person name="Wang S."/>
            <person name="He J."/>
            <person name="Zhou D."/>
            <person name="Weng S."/>
            <person name="Chi M."/>
            <person name="Gu Z."/>
            <person name="He J."/>
            <person name="Li F."/>
            <person name="Wang M."/>
        </authorList>
    </citation>
    <scope>NUCLEOTIDE SEQUENCE [LARGE SCALE GENOMIC DNA]</scope>
    <source>
        <strain evidence="5">ZL_2023a</strain>
    </source>
</reference>
<keyword evidence="6" id="KW-1185">Reference proteome</keyword>
<feature type="region of interest" description="Disordered" evidence="3">
    <location>
        <begin position="64"/>
        <end position="83"/>
    </location>
</feature>
<dbReference type="PANTHER" id="PTHR10380">
    <property type="entry name" value="CUTICLE PROTEIN"/>
    <property type="match status" value="1"/>
</dbReference>
<dbReference type="InterPro" id="IPR031311">
    <property type="entry name" value="CHIT_BIND_RR_consensus"/>
</dbReference>
<evidence type="ECO:0008006" key="7">
    <source>
        <dbReference type="Google" id="ProtNLM"/>
    </source>
</evidence>
<evidence type="ECO:0000313" key="6">
    <source>
        <dbReference type="Proteomes" id="UP001445076"/>
    </source>
</evidence>
<dbReference type="Pfam" id="PF00379">
    <property type="entry name" value="Chitin_bind_4"/>
    <property type="match status" value="1"/>
</dbReference>
<keyword evidence="4" id="KW-0732">Signal</keyword>
<dbReference type="PRINTS" id="PR00947">
    <property type="entry name" value="CUTICLE"/>
</dbReference>
<dbReference type="InterPro" id="IPR050468">
    <property type="entry name" value="Cuticle_Struct_Prot"/>
</dbReference>
<evidence type="ECO:0000256" key="2">
    <source>
        <dbReference type="PROSITE-ProRule" id="PRU00497"/>
    </source>
</evidence>
<name>A0AAW0W8D7_CHEQU</name>
<proteinExistence type="predicted"/>
<dbReference type="AlphaFoldDB" id="A0AAW0W8D7"/>
<organism evidence="5 6">
    <name type="scientific">Cherax quadricarinatus</name>
    <name type="common">Australian red claw crayfish</name>
    <dbReference type="NCBI Taxonomy" id="27406"/>
    <lineage>
        <taxon>Eukaryota</taxon>
        <taxon>Metazoa</taxon>
        <taxon>Ecdysozoa</taxon>
        <taxon>Arthropoda</taxon>
        <taxon>Crustacea</taxon>
        <taxon>Multicrustacea</taxon>
        <taxon>Malacostraca</taxon>
        <taxon>Eumalacostraca</taxon>
        <taxon>Eucarida</taxon>
        <taxon>Decapoda</taxon>
        <taxon>Pleocyemata</taxon>
        <taxon>Astacidea</taxon>
        <taxon>Parastacoidea</taxon>
        <taxon>Parastacidae</taxon>
        <taxon>Cherax</taxon>
    </lineage>
</organism>
<dbReference type="EMBL" id="JARKIK010000079">
    <property type="protein sequence ID" value="KAK8726283.1"/>
    <property type="molecule type" value="Genomic_DNA"/>
</dbReference>
<dbReference type="PROSITE" id="PS51155">
    <property type="entry name" value="CHIT_BIND_RR_2"/>
    <property type="match status" value="1"/>
</dbReference>
<comment type="caution">
    <text evidence="5">The sequence shown here is derived from an EMBL/GenBank/DDBJ whole genome shotgun (WGS) entry which is preliminary data.</text>
</comment>
<protein>
    <recommendedName>
        <fullName evidence="7">Cuticle protein</fullName>
    </recommendedName>
</protein>